<keyword evidence="8 9" id="KW-0472">Membrane</keyword>
<evidence type="ECO:0000256" key="1">
    <source>
        <dbReference type="ARBA" id="ARBA00004141"/>
    </source>
</evidence>
<dbReference type="SUPFAM" id="SSF161111">
    <property type="entry name" value="Cation efflux protein transmembrane domain-like"/>
    <property type="match status" value="1"/>
</dbReference>
<dbReference type="PANTHER" id="PTHR11562">
    <property type="entry name" value="CATION EFFLUX PROTEIN/ ZINC TRANSPORTER"/>
    <property type="match status" value="1"/>
</dbReference>
<comment type="caution">
    <text evidence="12">The sequence shown here is derived from an EMBL/GenBank/DDBJ whole genome shotgun (WGS) entry which is preliminary data.</text>
</comment>
<proteinExistence type="inferred from homology"/>
<feature type="domain" description="Cation efflux protein transmembrane" evidence="10">
    <location>
        <begin position="49"/>
        <end position="236"/>
    </location>
</feature>
<dbReference type="InterPro" id="IPR058533">
    <property type="entry name" value="Cation_efflux_TM"/>
</dbReference>
<dbReference type="NCBIfam" id="TIGR01297">
    <property type="entry name" value="CDF"/>
    <property type="match status" value="1"/>
</dbReference>
<dbReference type="InterPro" id="IPR027470">
    <property type="entry name" value="Cation_efflux_CTD"/>
</dbReference>
<evidence type="ECO:0000256" key="4">
    <source>
        <dbReference type="ARBA" id="ARBA00022692"/>
    </source>
</evidence>
<dbReference type="EMBL" id="WEHX01000079">
    <property type="protein sequence ID" value="KAB7655890.1"/>
    <property type="molecule type" value="Genomic_DNA"/>
</dbReference>
<evidence type="ECO:0000259" key="11">
    <source>
        <dbReference type="Pfam" id="PF16916"/>
    </source>
</evidence>
<dbReference type="GO" id="GO:0005385">
    <property type="term" value="F:zinc ion transmembrane transporter activity"/>
    <property type="evidence" value="ECO:0007669"/>
    <property type="project" value="TreeGrafter"/>
</dbReference>
<dbReference type="OrthoDB" id="9809646at2"/>
<evidence type="ECO:0000256" key="9">
    <source>
        <dbReference type="SAM" id="Phobius"/>
    </source>
</evidence>
<name>A0A6I1EMM7_9BURK</name>
<evidence type="ECO:0000256" key="8">
    <source>
        <dbReference type="ARBA" id="ARBA00023136"/>
    </source>
</evidence>
<dbReference type="Proteomes" id="UP000430564">
    <property type="component" value="Unassembled WGS sequence"/>
</dbReference>
<keyword evidence="7" id="KW-0406">Ion transport</keyword>
<dbReference type="Pfam" id="PF16916">
    <property type="entry name" value="ZT_dimer"/>
    <property type="match status" value="1"/>
</dbReference>
<feature type="transmembrane region" description="Helical" evidence="9">
    <location>
        <begin position="113"/>
        <end position="132"/>
    </location>
</feature>
<dbReference type="InterPro" id="IPR027469">
    <property type="entry name" value="Cation_efflux_TMD_sf"/>
</dbReference>
<evidence type="ECO:0000313" key="13">
    <source>
        <dbReference type="Proteomes" id="UP000430564"/>
    </source>
</evidence>
<dbReference type="AlphaFoldDB" id="A0A6I1EMM7"/>
<feature type="transmembrane region" description="Helical" evidence="9">
    <location>
        <begin position="72"/>
        <end position="92"/>
    </location>
</feature>
<dbReference type="PANTHER" id="PTHR11562:SF17">
    <property type="entry name" value="RE54080P-RELATED"/>
    <property type="match status" value="1"/>
</dbReference>
<feature type="domain" description="Cation efflux protein cytoplasmic" evidence="11">
    <location>
        <begin position="240"/>
        <end position="313"/>
    </location>
</feature>
<dbReference type="SUPFAM" id="SSF160240">
    <property type="entry name" value="Cation efflux protein cytoplasmic domain-like"/>
    <property type="match status" value="1"/>
</dbReference>
<dbReference type="GO" id="GO:0005886">
    <property type="term" value="C:plasma membrane"/>
    <property type="evidence" value="ECO:0007669"/>
    <property type="project" value="TreeGrafter"/>
</dbReference>
<dbReference type="Pfam" id="PF01545">
    <property type="entry name" value="Cation_efflux"/>
    <property type="match status" value="1"/>
</dbReference>
<evidence type="ECO:0000256" key="3">
    <source>
        <dbReference type="ARBA" id="ARBA00022448"/>
    </source>
</evidence>
<evidence type="ECO:0000259" key="10">
    <source>
        <dbReference type="Pfam" id="PF01545"/>
    </source>
</evidence>
<protein>
    <submittedName>
        <fullName evidence="12">Cation transporter</fullName>
    </submittedName>
</protein>
<gene>
    <name evidence="12" type="ORF">GBM95_09315</name>
</gene>
<feature type="transmembrane region" description="Helical" evidence="9">
    <location>
        <begin position="179"/>
        <end position="204"/>
    </location>
</feature>
<dbReference type="Gene3D" id="1.20.1510.10">
    <property type="entry name" value="Cation efflux protein transmembrane domain"/>
    <property type="match status" value="1"/>
</dbReference>
<evidence type="ECO:0000256" key="6">
    <source>
        <dbReference type="ARBA" id="ARBA00022989"/>
    </source>
</evidence>
<comment type="similarity">
    <text evidence="2">Belongs to the cation diffusion facilitator (CDF) transporter (TC 2.A.4) family. SLC30A subfamily.</text>
</comment>
<keyword evidence="6 9" id="KW-1133">Transmembrane helix</keyword>
<keyword evidence="3" id="KW-0813">Transport</keyword>
<keyword evidence="5" id="KW-0862">Zinc</keyword>
<evidence type="ECO:0000256" key="7">
    <source>
        <dbReference type="ARBA" id="ARBA00023065"/>
    </source>
</evidence>
<feature type="transmembrane region" description="Helical" evidence="9">
    <location>
        <begin position="44"/>
        <end position="66"/>
    </location>
</feature>
<dbReference type="RefSeq" id="WP_152158856.1">
    <property type="nucleotide sequence ID" value="NZ_WEHX01000079.1"/>
</dbReference>
<evidence type="ECO:0000256" key="5">
    <source>
        <dbReference type="ARBA" id="ARBA00022906"/>
    </source>
</evidence>
<dbReference type="InterPro" id="IPR036837">
    <property type="entry name" value="Cation_efflux_CTD_sf"/>
</dbReference>
<evidence type="ECO:0000256" key="2">
    <source>
        <dbReference type="ARBA" id="ARBA00008873"/>
    </source>
</evidence>
<reference evidence="12 13" key="1">
    <citation type="submission" date="2019-10" db="EMBL/GenBank/DDBJ databases">
        <title>Genome diversity of Sutterella seckii.</title>
        <authorList>
            <person name="Chaplin A.V."/>
            <person name="Sokolova S.R."/>
            <person name="Mosin K.A."/>
            <person name="Ivanova E.L."/>
            <person name="Kochetkova T.O."/>
            <person name="Goltsov A.Y."/>
            <person name="Trofimov D.Y."/>
            <person name="Efimov B.A."/>
        </authorList>
    </citation>
    <scope>NUCLEOTIDE SEQUENCE [LARGE SCALE GENOMIC DNA]</scope>
    <source>
        <strain evidence="12 13">ASD393</strain>
    </source>
</reference>
<keyword evidence="4 9" id="KW-0812">Transmembrane</keyword>
<sequence length="343" mass="37357">MTVENQKGALAIAQAQPLENPSEFFTHGEGDSPRTHASEKTRGSVLGFAVLLTLTFSAVELIGGWFANSLALIGDAGHMLTDSMSLFFALIANRIAMKGADKVHSFGHGRVEVIAAFVNGLIMLGVVLWLFLEAFERIREPAAVSGFNVMTIALTGLIINVGVAWSLSRDRKNVNTRAALLHVMGDLMGSVAAIIAGAVIWLGGPAIVDPLLSMFVGALLLHATWTILRDSIRILLDSTPENTDYDAVGEYIRSVKDVEEVHDLHVWTISPGHDAVQCHVLISSYECWPRILHEIREGIKGRFGIDHVTVQPEWACMTPWWVCPKNASCEDSQTKKCSCSKDA</sequence>
<evidence type="ECO:0000313" key="12">
    <source>
        <dbReference type="EMBL" id="KAB7655890.1"/>
    </source>
</evidence>
<accession>A0A6I1EMM7</accession>
<dbReference type="InterPro" id="IPR050681">
    <property type="entry name" value="CDF/SLC30A"/>
</dbReference>
<feature type="transmembrane region" description="Helical" evidence="9">
    <location>
        <begin position="144"/>
        <end position="167"/>
    </location>
</feature>
<organism evidence="12 13">
    <name type="scientific">Sutterella seckii</name>
    <dbReference type="NCBI Taxonomy" id="1944635"/>
    <lineage>
        <taxon>Bacteria</taxon>
        <taxon>Pseudomonadati</taxon>
        <taxon>Pseudomonadota</taxon>
        <taxon>Betaproteobacteria</taxon>
        <taxon>Burkholderiales</taxon>
        <taxon>Sutterellaceae</taxon>
        <taxon>Sutterella</taxon>
    </lineage>
</organism>
<feature type="transmembrane region" description="Helical" evidence="9">
    <location>
        <begin position="210"/>
        <end position="228"/>
    </location>
</feature>
<comment type="subcellular location">
    <subcellularLocation>
        <location evidence="1">Membrane</location>
        <topology evidence="1">Multi-pass membrane protein</topology>
    </subcellularLocation>
</comment>
<keyword evidence="5" id="KW-0864">Zinc transport</keyword>
<dbReference type="InterPro" id="IPR002524">
    <property type="entry name" value="Cation_efflux"/>
</dbReference>